<evidence type="ECO:0000313" key="1">
    <source>
        <dbReference type="EMBL" id="BAC44393.1"/>
    </source>
</evidence>
<dbReference type="KEGG" id="mpe:MYPE6030"/>
<dbReference type="HOGENOM" id="CLU_325659_0_0_14"/>
<dbReference type="STRING" id="272633.gene:10731720"/>
<name>Q8EVG1_MALP2</name>
<reference evidence="1 2" key="1">
    <citation type="journal article" date="2002" name="Nucleic Acids Res.">
        <title>The complete genomic sequence of Mycoplasma penetrans, an intracellular bacterial pathogen in humans.</title>
        <authorList>
            <person name="Sasaki Y."/>
            <person name="Ishikawa J."/>
            <person name="Yamashita A."/>
            <person name="Oshima K."/>
            <person name="Kenri T."/>
            <person name="Furuya K."/>
            <person name="Yoshino C."/>
            <person name="Horino A."/>
            <person name="Shiba T."/>
            <person name="Sasaki T."/>
            <person name="Hattori M."/>
        </authorList>
    </citation>
    <scope>NUCLEOTIDE SEQUENCE [LARGE SCALE GENOMIC DNA]</scope>
    <source>
        <strain evidence="1 2">HF-2</strain>
    </source>
</reference>
<dbReference type="Gene3D" id="3.40.50.1110">
    <property type="entry name" value="SGNH hydrolase"/>
    <property type="match status" value="1"/>
</dbReference>
<gene>
    <name evidence="1" type="ordered locus">MYPE6030</name>
</gene>
<organism evidence="1 2">
    <name type="scientific">Malacoplasma penetrans (strain HF-2)</name>
    <name type="common">Mycoplasma penetrans</name>
    <dbReference type="NCBI Taxonomy" id="272633"/>
    <lineage>
        <taxon>Bacteria</taxon>
        <taxon>Bacillati</taxon>
        <taxon>Mycoplasmatota</taxon>
        <taxon>Mycoplasmoidales</taxon>
        <taxon>Mycoplasmoidaceae</taxon>
        <taxon>Malacoplasma</taxon>
    </lineage>
</organism>
<dbReference type="RefSeq" id="WP_011077425.1">
    <property type="nucleotide sequence ID" value="NC_004432.1"/>
</dbReference>
<sequence length="885" mass="98854">MASKKVKWAAFVSTILLVGGIVIPAPIIATEIFWANYKSKNTNYDIEYPLPETGSDVSTSIATWGVNEDRISSNPEDNLRFQEAIENTWMFAGGSDFYSNFDILKSRKNWIGLFDENLRWNFKIRQNSDPSTLYSTMARFVINVSKPNQTLKELNDKFAYKVSRVDPKNVVTIVGKEYIEAADEYESLVAFENDLTTFIKNSLTLRESTSTVSIIKHWKVPLRDYKEDKTFNTKVDKFNNVVNKVLYNLYIDDEYRDSLTRVKVIDWTDMFMDNSTSQGEWPFDEDNNIKSLVAHNKLGRQFMLAYDNGVPWTQGQLDPSSNTYGDFSNSYTEATTMDAAVDTRKNHLSLGKITQTENTSTVTYKNQPLVNLTVEVPNAIEGQYLKYSLEITDSGLTIQDYSYVSNGAITIDNIAKYDTTVVSPYSGVNYTNSFDLTVFDIDGLVYNRVGGTLGDDASIYNIGSEDDPSYKSNSSSDSTVITSSASTSASTSNNSQDTTSTISVAKQRFLEKFNDKSKPMVWAWIGDSVDHGVAFDYGFDNFSEVVQKSVQSDWGRWDDIFVNGAISGDFTNRAVDPYMLHSRITKYAPDVLSIGLGISDKQNIVNNGQQVYSGKEQFQNNMKTLVETAIASNPDVIVVINGINPTGFNGRTGVPAEYNNYLKEIFDGENNQYPNNVIYNGEVFEALESIKTNYPWLYGLTYTGAQVTATNYNWFMSRDKLHPGGGVNLIKGKTFLSSLGINVEDSYLDSYQIKAGNPLTTTASTGKIDVTVSTGSSYAVPNIKTWLSSYPMGGNSNTKSEGNVGSLYSTIYRTDVEDDRTYFLHPGYKSLAVNATTANNPNNYVLPYLESGTYTMSSWAISRLITYTFNSAGYYDAIDTTFTIN</sequence>
<dbReference type="SUPFAM" id="SSF52266">
    <property type="entry name" value="SGNH hydrolase"/>
    <property type="match status" value="1"/>
</dbReference>
<keyword evidence="2" id="KW-1185">Reference proteome</keyword>
<protein>
    <submittedName>
        <fullName evidence="1">Predicted lipase</fullName>
    </submittedName>
</protein>
<proteinExistence type="predicted"/>
<dbReference type="Proteomes" id="UP000002522">
    <property type="component" value="Chromosome"/>
</dbReference>
<accession>Q8EVG1</accession>
<dbReference type="AlphaFoldDB" id="Q8EVG1"/>
<evidence type="ECO:0000313" key="2">
    <source>
        <dbReference type="Proteomes" id="UP000002522"/>
    </source>
</evidence>
<dbReference type="InterPro" id="IPR036514">
    <property type="entry name" value="SGNH_hydro_sf"/>
</dbReference>
<dbReference type="CDD" id="cd00229">
    <property type="entry name" value="SGNH_hydrolase"/>
    <property type="match status" value="1"/>
</dbReference>
<dbReference type="EMBL" id="BA000026">
    <property type="protein sequence ID" value="BAC44393.1"/>
    <property type="molecule type" value="Genomic_DNA"/>
</dbReference>
<dbReference type="InParanoid" id="Q8EVG1"/>
<dbReference type="eggNOG" id="COG2755">
    <property type="taxonomic scope" value="Bacteria"/>
</dbReference>